<keyword evidence="3" id="KW-1185">Reference proteome</keyword>
<keyword evidence="1" id="KW-0812">Transmembrane</keyword>
<dbReference type="HOGENOM" id="CLU_1278418_0_0_1"/>
<organism evidence="2 3">
    <name type="scientific">[Torrubiella] hemipterigena</name>
    <dbReference type="NCBI Taxonomy" id="1531966"/>
    <lineage>
        <taxon>Eukaryota</taxon>
        <taxon>Fungi</taxon>
        <taxon>Dikarya</taxon>
        <taxon>Ascomycota</taxon>
        <taxon>Pezizomycotina</taxon>
        <taxon>Sordariomycetes</taxon>
        <taxon>Hypocreomycetidae</taxon>
        <taxon>Hypocreales</taxon>
        <taxon>Clavicipitaceae</taxon>
        <taxon>Clavicipitaceae incertae sedis</taxon>
        <taxon>'Torrubiella' clade</taxon>
    </lineage>
</organism>
<feature type="transmembrane region" description="Helical" evidence="1">
    <location>
        <begin position="175"/>
        <end position="195"/>
    </location>
</feature>
<protein>
    <recommendedName>
        <fullName evidence="4">Transmembrane protein</fullName>
    </recommendedName>
</protein>
<evidence type="ECO:0000256" key="1">
    <source>
        <dbReference type="SAM" id="Phobius"/>
    </source>
</evidence>
<keyword evidence="1" id="KW-0472">Membrane</keyword>
<accession>A0A0A1TFY1</accession>
<keyword evidence="1" id="KW-1133">Transmembrane helix</keyword>
<dbReference type="AlphaFoldDB" id="A0A0A1TFY1"/>
<feature type="transmembrane region" description="Helical" evidence="1">
    <location>
        <begin position="91"/>
        <end position="113"/>
    </location>
</feature>
<gene>
    <name evidence="2" type="ORF">VHEMI04298</name>
</gene>
<dbReference type="Proteomes" id="UP000039046">
    <property type="component" value="Unassembled WGS sequence"/>
</dbReference>
<feature type="transmembrane region" description="Helical" evidence="1">
    <location>
        <begin position="47"/>
        <end position="70"/>
    </location>
</feature>
<reference evidence="2 3" key="1">
    <citation type="journal article" date="2015" name="Genome Announc.">
        <title>Draft Genome Sequence and Gene Annotation of the Entomopathogenic Fungus Verticillium hemipterigenum.</title>
        <authorList>
            <person name="Horn F."/>
            <person name="Habel A."/>
            <person name="Scharf D.H."/>
            <person name="Dworschak J."/>
            <person name="Brakhage A.A."/>
            <person name="Guthke R."/>
            <person name="Hertweck C."/>
            <person name="Linde J."/>
        </authorList>
    </citation>
    <scope>NUCLEOTIDE SEQUENCE [LARGE SCALE GENOMIC DNA]</scope>
</reference>
<name>A0A0A1TFY1_9HYPO</name>
<proteinExistence type="predicted"/>
<evidence type="ECO:0000313" key="3">
    <source>
        <dbReference type="Proteomes" id="UP000039046"/>
    </source>
</evidence>
<dbReference type="EMBL" id="CDHN01000002">
    <property type="protein sequence ID" value="CEJ87090.1"/>
    <property type="molecule type" value="Genomic_DNA"/>
</dbReference>
<evidence type="ECO:0008006" key="4">
    <source>
        <dbReference type="Google" id="ProtNLM"/>
    </source>
</evidence>
<sequence length="216" mass="23708">MSDLKRLHDQYDYSYGQGDESSSVPMIPYHQNVTFEQPWVLVQSANIWAIPGCELASGVIAFILQLVVFIQVGRFCFARKQNASGYGSGHWAATALAASMALAVTALFIYVFAVSGTSISQSHLYLNGYFGGVGWDETPTWEVWTCAVSSLLDKDTSVTAARSEWKTICRLTMGARWALLPVFILVILSASAMVISQYSSRSPVTAKPRSESLEML</sequence>
<evidence type="ECO:0000313" key="2">
    <source>
        <dbReference type="EMBL" id="CEJ87090.1"/>
    </source>
</evidence>